<proteinExistence type="predicted"/>
<evidence type="ECO:0000313" key="3">
    <source>
        <dbReference type="Proteomes" id="UP001296104"/>
    </source>
</evidence>
<evidence type="ECO:0008006" key="4">
    <source>
        <dbReference type="Google" id="ProtNLM"/>
    </source>
</evidence>
<accession>A0AAI8Z2K4</accession>
<feature type="compositionally biased region" description="Acidic residues" evidence="1">
    <location>
        <begin position="354"/>
        <end position="367"/>
    </location>
</feature>
<evidence type="ECO:0000256" key="1">
    <source>
        <dbReference type="SAM" id="MobiDB-lite"/>
    </source>
</evidence>
<dbReference type="EMBL" id="CAVMBE010000049">
    <property type="protein sequence ID" value="CAK4031485.1"/>
    <property type="molecule type" value="Genomic_DNA"/>
</dbReference>
<gene>
    <name evidence="2" type="ORF">LECACI_7A006643</name>
</gene>
<organism evidence="2 3">
    <name type="scientific">Lecanosticta acicola</name>
    <dbReference type="NCBI Taxonomy" id="111012"/>
    <lineage>
        <taxon>Eukaryota</taxon>
        <taxon>Fungi</taxon>
        <taxon>Dikarya</taxon>
        <taxon>Ascomycota</taxon>
        <taxon>Pezizomycotina</taxon>
        <taxon>Dothideomycetes</taxon>
        <taxon>Dothideomycetidae</taxon>
        <taxon>Mycosphaerellales</taxon>
        <taxon>Mycosphaerellaceae</taxon>
        <taxon>Lecanosticta</taxon>
    </lineage>
</organism>
<dbReference type="AlphaFoldDB" id="A0AAI8Z2K4"/>
<protein>
    <recommendedName>
        <fullName evidence="4">Myb-like domain-containing protein</fullName>
    </recommendedName>
</protein>
<evidence type="ECO:0000313" key="2">
    <source>
        <dbReference type="EMBL" id="CAK4031485.1"/>
    </source>
</evidence>
<reference evidence="2" key="1">
    <citation type="submission" date="2023-11" db="EMBL/GenBank/DDBJ databases">
        <authorList>
            <person name="Alioto T."/>
            <person name="Alioto T."/>
            <person name="Gomez Garrido J."/>
        </authorList>
    </citation>
    <scope>NUCLEOTIDE SEQUENCE</scope>
</reference>
<comment type="caution">
    <text evidence="2">The sequence shown here is derived from an EMBL/GenBank/DDBJ whole genome shotgun (WGS) entry which is preliminary data.</text>
</comment>
<keyword evidence="3" id="KW-1185">Reference proteome</keyword>
<feature type="region of interest" description="Disordered" evidence="1">
    <location>
        <begin position="149"/>
        <end position="181"/>
    </location>
</feature>
<sequence length="496" mass="54818">MAQTPDAMGSYYQEHDGIITPTFPSGTPSFDQYLQHQEDPVLTEWRKSPMLQPTPNNVNMNLFRPLDIGNGSTNNYFQHGLVGSGLTTVTGDTMVRKVECDAAPNYTSPNTGFNHSDITSANSNQLLFRPESNASRHGHYIAPSAQPHLAAATEAAKDNGDSPLEGSQRRSSYPTVAPVPCHVDPSEYQNVDDADWMMQAPGNNAFSPSTVDTPYDEAATPGAGDDSTNETYGGSFANASSTLNQVSKVDYEANTQRTSSFVESMNIPPSGPSQGLDSNFEPPPAFWTPPATSFVSEPAFPGFGNFQSQNVLRPTGRARVDVPSVAPQSTRLSDAAALEETGRSAMETTPETSETSDGEETESEPDINDQAVTEAAHRRDRDRYLLKMREKGWSYKEIKKRGHFREAESTLRGRVRVLTKHKSQRVRKPEWTAHDIELLRNAVKRYKDEGDSDGSYHGNRIPWKRVSEWMKRNGSTYPFAGPTCAKKWKEIELDIE</sequence>
<name>A0AAI8Z2K4_9PEZI</name>
<dbReference type="Proteomes" id="UP001296104">
    <property type="component" value="Unassembled WGS sequence"/>
</dbReference>
<feature type="region of interest" description="Disordered" evidence="1">
    <location>
        <begin position="317"/>
        <end position="378"/>
    </location>
</feature>